<comment type="caution">
    <text evidence="1">The sequence shown here is derived from an EMBL/GenBank/DDBJ whole genome shotgun (WGS) entry which is preliminary data.</text>
</comment>
<organism evidence="1 2">
    <name type="scientific">Tripterygium wilfordii</name>
    <name type="common">Thunder God vine</name>
    <dbReference type="NCBI Taxonomy" id="458696"/>
    <lineage>
        <taxon>Eukaryota</taxon>
        <taxon>Viridiplantae</taxon>
        <taxon>Streptophyta</taxon>
        <taxon>Embryophyta</taxon>
        <taxon>Tracheophyta</taxon>
        <taxon>Spermatophyta</taxon>
        <taxon>Magnoliopsida</taxon>
        <taxon>eudicotyledons</taxon>
        <taxon>Gunneridae</taxon>
        <taxon>Pentapetalae</taxon>
        <taxon>rosids</taxon>
        <taxon>fabids</taxon>
        <taxon>Celastrales</taxon>
        <taxon>Celastraceae</taxon>
        <taxon>Tripterygium</taxon>
    </lineage>
</organism>
<reference evidence="1 2" key="1">
    <citation type="journal article" date="2020" name="Nat. Commun.">
        <title>Genome of Tripterygium wilfordii and identification of cytochrome P450 involved in triptolide biosynthesis.</title>
        <authorList>
            <person name="Tu L."/>
            <person name="Su P."/>
            <person name="Zhang Z."/>
            <person name="Gao L."/>
            <person name="Wang J."/>
            <person name="Hu T."/>
            <person name="Zhou J."/>
            <person name="Zhang Y."/>
            <person name="Zhao Y."/>
            <person name="Liu Y."/>
            <person name="Song Y."/>
            <person name="Tong Y."/>
            <person name="Lu Y."/>
            <person name="Yang J."/>
            <person name="Xu C."/>
            <person name="Jia M."/>
            <person name="Peters R.J."/>
            <person name="Huang L."/>
            <person name="Gao W."/>
        </authorList>
    </citation>
    <scope>NUCLEOTIDE SEQUENCE [LARGE SCALE GENOMIC DNA]</scope>
    <source>
        <strain evidence="2">cv. XIE 37</strain>
        <tissue evidence="1">Leaf</tissue>
    </source>
</reference>
<dbReference type="Proteomes" id="UP000593562">
    <property type="component" value="Unassembled WGS sequence"/>
</dbReference>
<gene>
    <name evidence="1" type="ORF">HS088_TW11G00269</name>
</gene>
<proteinExistence type="predicted"/>
<name>A0A7J7D1K2_TRIWF</name>
<keyword evidence="2" id="KW-1185">Reference proteome</keyword>
<sequence length="208" mass="24209">MFTSSLQRIICPENLFGPKHEGPIRDLQWLSTQIEIIATNNEKLADKEMECLIEAAEEVLKMKNFLKNKWETELQLMDNCTSVDISYTTNYRSATNEENKIDSLMRNIIVHNLKLICSEDKEDASFILSAIKKLCQQIEDLYQVLTKYTEEPLTKTVKENIRAIPKIEWCRIQLGSFTLKALQHLKKKLKEAEQNDKFDEQKPEIVGK</sequence>
<accession>A0A7J7D1K2</accession>
<protein>
    <submittedName>
        <fullName evidence="1">Uncharacterized protein</fullName>
    </submittedName>
</protein>
<dbReference type="AlphaFoldDB" id="A0A7J7D1K2"/>
<evidence type="ECO:0000313" key="2">
    <source>
        <dbReference type="Proteomes" id="UP000593562"/>
    </source>
</evidence>
<evidence type="ECO:0000313" key="1">
    <source>
        <dbReference type="EMBL" id="KAF5740203.1"/>
    </source>
</evidence>
<dbReference type="InParanoid" id="A0A7J7D1K2"/>
<dbReference type="EMBL" id="JAAARO010000011">
    <property type="protein sequence ID" value="KAF5740203.1"/>
    <property type="molecule type" value="Genomic_DNA"/>
</dbReference>